<keyword evidence="2 10" id="KW-0723">Serine/threonine-protein kinase</keyword>
<accession>A0A1C3MZP8</accession>
<feature type="compositionally biased region" description="Pro residues" evidence="8">
    <location>
        <begin position="422"/>
        <end position="443"/>
    </location>
</feature>
<dbReference type="PANTHER" id="PTHR43289:SF6">
    <property type="entry name" value="SERINE_THREONINE-PROTEIN KINASE NEKL-3"/>
    <property type="match status" value="1"/>
</dbReference>
<dbReference type="PANTHER" id="PTHR43289">
    <property type="entry name" value="MITOGEN-ACTIVATED PROTEIN KINASE KINASE KINASE 20-RELATED"/>
    <property type="match status" value="1"/>
</dbReference>
<dbReference type="STRING" id="307121.GA0070620_1271"/>
<name>A0A1C3MZP8_9ACTN</name>
<dbReference type="InterPro" id="IPR008271">
    <property type="entry name" value="Ser/Thr_kinase_AS"/>
</dbReference>
<dbReference type="RefSeq" id="WP_091588992.1">
    <property type="nucleotide sequence ID" value="NZ_JBHRWG010000003.1"/>
</dbReference>
<keyword evidence="6 7" id="KW-0067">ATP-binding</keyword>
<evidence type="ECO:0000256" key="4">
    <source>
        <dbReference type="ARBA" id="ARBA00022741"/>
    </source>
</evidence>
<dbReference type="Proteomes" id="UP000199393">
    <property type="component" value="Chromosome I"/>
</dbReference>
<gene>
    <name evidence="10" type="ORF">GA0070620_1271</name>
</gene>
<evidence type="ECO:0000313" key="10">
    <source>
        <dbReference type="EMBL" id="SBV25791.1"/>
    </source>
</evidence>
<keyword evidence="4 7" id="KW-0547">Nucleotide-binding</keyword>
<feature type="region of interest" description="Disordered" evidence="8">
    <location>
        <begin position="374"/>
        <end position="453"/>
    </location>
</feature>
<dbReference type="EMBL" id="LT598496">
    <property type="protein sequence ID" value="SBV25791.1"/>
    <property type="molecule type" value="Genomic_DNA"/>
</dbReference>
<evidence type="ECO:0000256" key="7">
    <source>
        <dbReference type="PROSITE-ProRule" id="PRU10141"/>
    </source>
</evidence>
<evidence type="ECO:0000256" key="2">
    <source>
        <dbReference type="ARBA" id="ARBA00022527"/>
    </source>
</evidence>
<dbReference type="PROSITE" id="PS00108">
    <property type="entry name" value="PROTEIN_KINASE_ST"/>
    <property type="match status" value="1"/>
</dbReference>
<evidence type="ECO:0000256" key="5">
    <source>
        <dbReference type="ARBA" id="ARBA00022777"/>
    </source>
</evidence>
<proteinExistence type="predicted"/>
<keyword evidence="3" id="KW-0808">Transferase</keyword>
<dbReference type="Gene3D" id="3.30.200.20">
    <property type="entry name" value="Phosphorylase Kinase, domain 1"/>
    <property type="match status" value="1"/>
</dbReference>
<organism evidence="10 11">
    <name type="scientific">Micromonospora krabiensis</name>
    <dbReference type="NCBI Taxonomy" id="307121"/>
    <lineage>
        <taxon>Bacteria</taxon>
        <taxon>Bacillati</taxon>
        <taxon>Actinomycetota</taxon>
        <taxon>Actinomycetes</taxon>
        <taxon>Micromonosporales</taxon>
        <taxon>Micromonosporaceae</taxon>
        <taxon>Micromonospora</taxon>
    </lineage>
</organism>
<dbReference type="GO" id="GO:0004674">
    <property type="term" value="F:protein serine/threonine kinase activity"/>
    <property type="evidence" value="ECO:0007669"/>
    <property type="project" value="UniProtKB-KW"/>
</dbReference>
<dbReference type="CDD" id="cd14014">
    <property type="entry name" value="STKc_PknB_like"/>
    <property type="match status" value="1"/>
</dbReference>
<dbReference type="SMART" id="SM00220">
    <property type="entry name" value="S_TKc"/>
    <property type="match status" value="1"/>
</dbReference>
<protein>
    <recommendedName>
        <fullName evidence="1">non-specific serine/threonine protein kinase</fullName>
        <ecNumber evidence="1">2.7.11.1</ecNumber>
    </recommendedName>
</protein>
<reference evidence="11" key="1">
    <citation type="submission" date="2016-06" db="EMBL/GenBank/DDBJ databases">
        <authorList>
            <person name="Varghese N."/>
            <person name="Submissions Spin"/>
        </authorList>
    </citation>
    <scope>NUCLEOTIDE SEQUENCE [LARGE SCALE GENOMIC DNA]</scope>
    <source>
        <strain evidence="11">DSM 45344</strain>
    </source>
</reference>
<dbReference type="PROSITE" id="PS50011">
    <property type="entry name" value="PROTEIN_KINASE_DOM"/>
    <property type="match status" value="1"/>
</dbReference>
<sequence length="555" mass="57039">MVAGNGPIIEGYSDPRLVGRGGFSTVYRARQDRLGRDVAIKVLHVDLSHPQARDQFLSECVAAGRMANHPNIVTVYDSGVTAAGEPYLVMEYCEQGSLADWLRRDTLDAARALSILVKLCGALATAHRAGILHRDLKPENVLFTDYGEPALADFGIAALTSGAQRSFTVAALTPHHAAPEVLDGGAPSVSSDVYSLASTAYQILTGRPPFQRGRDEGLASYFGRVVRDAAPPVARPGDPDGLTEVIARGLAKTPAQRYATAEAFGQELRRLQRTAGVAETPMVVGTSVVDLAPTGLSPGLSAAANGFGAPLVAEDDSATVDLPQSQPTPPPTRTAEPAGARKGRLAPVLAGLAVLLLCGGGGYVGYRQFSDEGPATRQVADGRPVATPTDTVGTGAAPATGDTPTPAATSDAPSTTAEAPPGSAPAAPPQAGPTRKPPSPPRGGPATSPRGPQPYVEYLRVVKQPTCPSGAGVPNPFPGNPAVIEWKVAGGATGSVLSVDGAGRYGEYGVTGTETLSFPCGDRSPGERASHRYTVTTSGGGPQKSRSITVTARVN</sequence>
<keyword evidence="11" id="KW-1185">Reference proteome</keyword>
<evidence type="ECO:0000313" key="11">
    <source>
        <dbReference type="Proteomes" id="UP000199393"/>
    </source>
</evidence>
<evidence type="ECO:0000256" key="6">
    <source>
        <dbReference type="ARBA" id="ARBA00022840"/>
    </source>
</evidence>
<feature type="binding site" evidence="7">
    <location>
        <position position="41"/>
    </location>
    <ligand>
        <name>ATP</name>
        <dbReference type="ChEBI" id="CHEBI:30616"/>
    </ligand>
</feature>
<dbReference type="Pfam" id="PF00069">
    <property type="entry name" value="Pkinase"/>
    <property type="match status" value="1"/>
</dbReference>
<dbReference type="GO" id="GO:0005524">
    <property type="term" value="F:ATP binding"/>
    <property type="evidence" value="ECO:0007669"/>
    <property type="project" value="UniProtKB-UniRule"/>
</dbReference>
<keyword evidence="5 10" id="KW-0418">Kinase</keyword>
<dbReference type="AlphaFoldDB" id="A0A1C3MZP8"/>
<evidence type="ECO:0000256" key="1">
    <source>
        <dbReference type="ARBA" id="ARBA00012513"/>
    </source>
</evidence>
<feature type="region of interest" description="Disordered" evidence="8">
    <location>
        <begin position="519"/>
        <end position="555"/>
    </location>
</feature>
<dbReference type="EC" id="2.7.11.1" evidence="1"/>
<dbReference type="OrthoDB" id="9762169at2"/>
<dbReference type="SUPFAM" id="SSF56112">
    <property type="entry name" value="Protein kinase-like (PK-like)"/>
    <property type="match status" value="1"/>
</dbReference>
<feature type="compositionally biased region" description="Low complexity" evidence="8">
    <location>
        <begin position="384"/>
        <end position="421"/>
    </location>
</feature>
<dbReference type="PROSITE" id="PS00107">
    <property type="entry name" value="PROTEIN_KINASE_ATP"/>
    <property type="match status" value="1"/>
</dbReference>
<evidence type="ECO:0000256" key="8">
    <source>
        <dbReference type="SAM" id="MobiDB-lite"/>
    </source>
</evidence>
<evidence type="ECO:0000256" key="3">
    <source>
        <dbReference type="ARBA" id="ARBA00022679"/>
    </source>
</evidence>
<evidence type="ECO:0000259" key="9">
    <source>
        <dbReference type="PROSITE" id="PS50011"/>
    </source>
</evidence>
<feature type="region of interest" description="Disordered" evidence="8">
    <location>
        <begin position="320"/>
        <end position="340"/>
    </location>
</feature>
<dbReference type="Gene3D" id="1.10.510.10">
    <property type="entry name" value="Transferase(Phosphotransferase) domain 1"/>
    <property type="match status" value="1"/>
</dbReference>
<feature type="compositionally biased region" description="Polar residues" evidence="8">
    <location>
        <begin position="544"/>
        <end position="555"/>
    </location>
</feature>
<dbReference type="InterPro" id="IPR017441">
    <property type="entry name" value="Protein_kinase_ATP_BS"/>
</dbReference>
<dbReference type="InterPro" id="IPR011009">
    <property type="entry name" value="Kinase-like_dom_sf"/>
</dbReference>
<feature type="domain" description="Protein kinase" evidence="9">
    <location>
        <begin position="12"/>
        <end position="269"/>
    </location>
</feature>
<dbReference type="InterPro" id="IPR000719">
    <property type="entry name" value="Prot_kinase_dom"/>
</dbReference>